<dbReference type="PANTHER" id="PTHR46060:SF1">
    <property type="entry name" value="MARINER MOS1 TRANSPOSASE-LIKE PROTEIN"/>
    <property type="match status" value="1"/>
</dbReference>
<dbReference type="SUPFAM" id="SSF51556">
    <property type="entry name" value="Metallo-dependent hydrolases"/>
    <property type="match status" value="1"/>
</dbReference>
<dbReference type="Proteomes" id="UP000663823">
    <property type="component" value="Unassembled WGS sequence"/>
</dbReference>
<dbReference type="InterPro" id="IPR032466">
    <property type="entry name" value="Metal_Hydrolase"/>
</dbReference>
<name>A0A819EUX3_9BILA</name>
<dbReference type="InterPro" id="IPR052709">
    <property type="entry name" value="Transposase-MT_Hybrid"/>
</dbReference>
<dbReference type="Gene3D" id="3.20.20.140">
    <property type="entry name" value="Metal-dependent hydrolases"/>
    <property type="match status" value="1"/>
</dbReference>
<dbReference type="AlphaFoldDB" id="A0A819EUX3"/>
<evidence type="ECO:0008006" key="3">
    <source>
        <dbReference type="Google" id="ProtNLM"/>
    </source>
</evidence>
<accession>A0A819EUX3</accession>
<organism evidence="1 2">
    <name type="scientific">Rotaria sordida</name>
    <dbReference type="NCBI Taxonomy" id="392033"/>
    <lineage>
        <taxon>Eukaryota</taxon>
        <taxon>Metazoa</taxon>
        <taxon>Spiralia</taxon>
        <taxon>Gnathifera</taxon>
        <taxon>Rotifera</taxon>
        <taxon>Eurotatoria</taxon>
        <taxon>Bdelloidea</taxon>
        <taxon>Philodinida</taxon>
        <taxon>Philodinidae</taxon>
        <taxon>Rotaria</taxon>
    </lineage>
</organism>
<protein>
    <recommendedName>
        <fullName evidence="3">Transposase</fullName>
    </recommendedName>
</protein>
<dbReference type="PANTHER" id="PTHR46060">
    <property type="entry name" value="MARINER MOS1 TRANSPOSASE-LIKE PROTEIN"/>
    <property type="match status" value="1"/>
</dbReference>
<reference evidence="1" key="1">
    <citation type="submission" date="2021-02" db="EMBL/GenBank/DDBJ databases">
        <authorList>
            <person name="Nowell W R."/>
        </authorList>
    </citation>
    <scope>NUCLEOTIDE SEQUENCE</scope>
</reference>
<gene>
    <name evidence="1" type="ORF">OTI717_LOCUS21476</name>
</gene>
<feature type="non-terminal residue" evidence="1">
    <location>
        <position position="1"/>
    </location>
</feature>
<sequence>MVLFLIHAVDEGKTIDHNYYIENCLKPVIKEIWKQRKSNGTKGIKLLHDNARPHRHSDIIDYSTEEGINIMPYPPYSSDLAPCDYWLNDYIKRNLTDQPYEKSLGLEHDGLTTWMWTGSYRIPIVTLTGSLQQDLLLIDKVIGAGELALSDHRSSWPSKSDLVQLLSDARVAGMLSGKIGVIHFHMGSAPTKIDLLWQILNETTIPIQHMYLTHMSSRGDDLIEEAKKWIKAGGMCDFTADADIINENATVDTLNKFRAEKLPLKQITVSSDAYGY</sequence>
<proteinExistence type="predicted"/>
<comment type="caution">
    <text evidence="1">The sequence shown here is derived from an EMBL/GenBank/DDBJ whole genome shotgun (WGS) entry which is preliminary data.</text>
</comment>
<dbReference type="EMBL" id="CAJOAX010003484">
    <property type="protein sequence ID" value="CAF3856814.1"/>
    <property type="molecule type" value="Genomic_DNA"/>
</dbReference>
<evidence type="ECO:0000313" key="2">
    <source>
        <dbReference type="Proteomes" id="UP000663823"/>
    </source>
</evidence>
<evidence type="ECO:0000313" key="1">
    <source>
        <dbReference type="EMBL" id="CAF3856814.1"/>
    </source>
</evidence>